<dbReference type="Gene3D" id="3.30.420.280">
    <property type="match status" value="1"/>
</dbReference>
<dbReference type="InterPro" id="IPR035413">
    <property type="entry name" value="Terminase_L_C"/>
</dbReference>
<dbReference type="PANTHER" id="PTHR39184">
    <property type="match status" value="1"/>
</dbReference>
<dbReference type="EMBL" id="BAAACO010000002">
    <property type="protein sequence ID" value="GAA0860187.1"/>
    <property type="molecule type" value="Genomic_DNA"/>
</dbReference>
<evidence type="ECO:0000313" key="4">
    <source>
        <dbReference type="Proteomes" id="UP001501764"/>
    </source>
</evidence>
<reference evidence="4" key="1">
    <citation type="journal article" date="2019" name="Int. J. Syst. Evol. Microbiol.">
        <title>The Global Catalogue of Microorganisms (GCM) 10K type strain sequencing project: providing services to taxonomists for standard genome sequencing and annotation.</title>
        <authorList>
            <consortium name="The Broad Institute Genomics Platform"/>
            <consortium name="The Broad Institute Genome Sequencing Center for Infectious Disease"/>
            <person name="Wu L."/>
            <person name="Ma J."/>
        </authorList>
    </citation>
    <scope>NUCLEOTIDE SEQUENCE [LARGE SCALE GENOMIC DNA]</scope>
    <source>
        <strain evidence="4">JCM 6485</strain>
    </source>
</reference>
<proteinExistence type="predicted"/>
<comment type="caution">
    <text evidence="3">The sequence shown here is derived from an EMBL/GenBank/DDBJ whole genome shotgun (WGS) entry which is preliminary data.</text>
</comment>
<dbReference type="SUPFAM" id="SSF52540">
    <property type="entry name" value="P-loop containing nucleoside triphosphate hydrolases"/>
    <property type="match status" value="1"/>
</dbReference>
<dbReference type="Pfam" id="PF04466">
    <property type="entry name" value="Terminase_3"/>
    <property type="match status" value="1"/>
</dbReference>
<dbReference type="Pfam" id="PF17288">
    <property type="entry name" value="Terminase_3C"/>
    <property type="match status" value="1"/>
</dbReference>
<dbReference type="Gene3D" id="3.40.50.300">
    <property type="entry name" value="P-loop containing nucleotide triphosphate hydrolases"/>
    <property type="match status" value="1"/>
</dbReference>
<dbReference type="InterPro" id="IPR052380">
    <property type="entry name" value="Viral_DNA_packaging_terminase"/>
</dbReference>
<evidence type="ECO:0000313" key="3">
    <source>
        <dbReference type="EMBL" id="GAA0860187.1"/>
    </source>
</evidence>
<dbReference type="InterPro" id="IPR035412">
    <property type="entry name" value="Terminase_L_N"/>
</dbReference>
<organism evidence="3 4">
    <name type="scientific">Clostridium nitritogenes</name>
    <dbReference type="NCBI Taxonomy" id="83340"/>
    <lineage>
        <taxon>Bacteria</taxon>
        <taxon>Bacillati</taxon>
        <taxon>Bacillota</taxon>
        <taxon>Clostridia</taxon>
        <taxon>Eubacteriales</taxon>
        <taxon>Clostridiaceae</taxon>
        <taxon>Clostridium</taxon>
    </lineage>
</organism>
<dbReference type="Proteomes" id="UP001501764">
    <property type="component" value="Unassembled WGS sequence"/>
</dbReference>
<sequence>MSKAIVIKDYINMILPVYRPYFKDYSTRVNVFYGGAGSGKSKFVVQKMLYKLLNDKRKCLVVRKVGATIRESIFAEFKTLLSDLGIYNQCNINKTDMTIELPNKSIFIFKGLDDAEKVKSIQGIDDIIIEEATELVENDFTQLNLRLRSKKENQQIHIMFNPVSKVNWVYKLFFVKKYKGALIVKTTYKDNSFLPKDYIESIENLKETNFPMWEIYANGKFASLDKRVFTNWEVLEFDVRELKYEEINKKAKELKIDISSLINPREHILLQDCRDKKSYFGLDFGYTNDPSAFIAFLADEEARKIWVYDEFYRTGMLNKDIAQLIKYKGYGKEKIIADSAEPKSIAELRHLGLYRVKSALKGRDSIIHGIQYLQSYKIYIHPKCVNTIMEFENYTWKKDKKTGEYINKPIDDYCHLIDALRYGAESLRHGDAIKILKPIVSKVV</sequence>
<evidence type="ECO:0000259" key="2">
    <source>
        <dbReference type="Pfam" id="PF17288"/>
    </source>
</evidence>
<feature type="domain" description="Phage terminase large subunit N-terminal" evidence="1">
    <location>
        <begin position="28"/>
        <end position="220"/>
    </location>
</feature>
<dbReference type="NCBIfam" id="TIGR01547">
    <property type="entry name" value="phage_term_2"/>
    <property type="match status" value="1"/>
</dbReference>
<gene>
    <name evidence="3" type="ORF">GCM10008916_25420</name>
</gene>
<evidence type="ECO:0000259" key="1">
    <source>
        <dbReference type="Pfam" id="PF04466"/>
    </source>
</evidence>
<protein>
    <submittedName>
        <fullName evidence="3">PBSX family phage terminase large subunit</fullName>
    </submittedName>
</protein>
<dbReference type="InterPro" id="IPR006437">
    <property type="entry name" value="Phage_terminase_lsu"/>
</dbReference>
<dbReference type="InterPro" id="IPR027417">
    <property type="entry name" value="P-loop_NTPase"/>
</dbReference>
<accession>A0ABP3X3X4</accession>
<keyword evidence="4" id="KW-1185">Reference proteome</keyword>
<dbReference type="PANTHER" id="PTHR39184:SF1">
    <property type="entry name" value="PBSX PHAGE TERMINASE LARGE SUBUNIT"/>
    <property type="match status" value="1"/>
</dbReference>
<feature type="domain" description="Phage terminase large subunit C-terminal" evidence="2">
    <location>
        <begin position="283"/>
        <end position="422"/>
    </location>
</feature>
<name>A0ABP3X3X4_9CLOT</name>
<dbReference type="RefSeq" id="WP_346026105.1">
    <property type="nucleotide sequence ID" value="NZ_BAAACO010000002.1"/>
</dbReference>